<sequence>MTTVQANPDISRSFKEIVTQNGFKFEEHLVTTKDGYILHMFRIPGLQSEGETNGAKKVIYFQHGILDSADCWIMHKSQFAPAFIASRAGYDVWLGNTRGNKYSKDHQGSISNYDRWNYDFEVMGDLDITAEIEYALKVTGQKKLAYIGHSQGTSQMYYALSHNEDFFAERVSVFVALGPVMQLTHCKSSLINFFATFESLIVNSASLIGFYEFFPAGWVTTGAMRLLCGTIPQLCEFGLYLITDEDPSLNDADRTPVYLGHFPSGTSLRSLDHYGQILNSKRFQRMDYGSSKNKQIYGENTAPLINLQNIKKVPIAMFVGTSDQLATVEDNRWAKTQLSTLTHYKEYALGHLSFMIAKDMSYFTTDVMNILHQYHPAN</sequence>
<accession>A0A8J8NRB3</accession>
<evidence type="ECO:0000313" key="10">
    <source>
        <dbReference type="EMBL" id="TNV79663.1"/>
    </source>
</evidence>
<keyword evidence="3 7" id="KW-0378">Hydrolase</keyword>
<protein>
    <recommendedName>
        <fullName evidence="7">Lipase</fullName>
    </recommendedName>
</protein>
<dbReference type="InterPro" id="IPR025483">
    <property type="entry name" value="Lipase_euk"/>
</dbReference>
<dbReference type="InterPro" id="IPR029058">
    <property type="entry name" value="AB_hydrolase_fold"/>
</dbReference>
<name>A0A8J8NRB3_HALGN</name>
<evidence type="ECO:0000256" key="6">
    <source>
        <dbReference type="ARBA" id="ARBA00023180"/>
    </source>
</evidence>
<keyword evidence="11" id="KW-1185">Reference proteome</keyword>
<dbReference type="AlphaFoldDB" id="A0A8J8NRB3"/>
<comment type="caution">
    <text evidence="10">The sequence shown here is derived from an EMBL/GenBank/DDBJ whole genome shotgun (WGS) entry which is preliminary data.</text>
</comment>
<dbReference type="GO" id="GO:0016788">
    <property type="term" value="F:hydrolase activity, acting on ester bonds"/>
    <property type="evidence" value="ECO:0007669"/>
    <property type="project" value="InterPro"/>
</dbReference>
<evidence type="ECO:0000256" key="1">
    <source>
        <dbReference type="ARBA" id="ARBA00010701"/>
    </source>
</evidence>
<evidence type="ECO:0000313" key="11">
    <source>
        <dbReference type="Proteomes" id="UP000785679"/>
    </source>
</evidence>
<evidence type="ECO:0000259" key="9">
    <source>
        <dbReference type="Pfam" id="PF04083"/>
    </source>
</evidence>
<evidence type="ECO:0000256" key="2">
    <source>
        <dbReference type="ARBA" id="ARBA00022729"/>
    </source>
</evidence>
<keyword evidence="6" id="KW-0325">Glycoprotein</keyword>
<evidence type="ECO:0000256" key="3">
    <source>
        <dbReference type="ARBA" id="ARBA00022801"/>
    </source>
</evidence>
<feature type="active site" description="Charge relay system" evidence="8">
    <location>
        <position position="323"/>
    </location>
</feature>
<keyword evidence="5" id="KW-0443">Lipid metabolism</keyword>
<dbReference type="PIRSF" id="PIRSF000862">
    <property type="entry name" value="Steryl_ester_lip"/>
    <property type="match status" value="1"/>
</dbReference>
<keyword evidence="4 7" id="KW-0442">Lipid degradation</keyword>
<feature type="active site" description="Nucleophile" evidence="8">
    <location>
        <position position="150"/>
    </location>
</feature>
<dbReference type="Pfam" id="PF04083">
    <property type="entry name" value="Abhydro_lipase"/>
    <property type="match status" value="1"/>
</dbReference>
<dbReference type="PANTHER" id="PTHR11005">
    <property type="entry name" value="LYSOSOMAL ACID LIPASE-RELATED"/>
    <property type="match status" value="1"/>
</dbReference>
<dbReference type="SUPFAM" id="SSF53474">
    <property type="entry name" value="alpha/beta-Hydrolases"/>
    <property type="match status" value="1"/>
</dbReference>
<dbReference type="EMBL" id="RRYP01008612">
    <property type="protein sequence ID" value="TNV79663.1"/>
    <property type="molecule type" value="Genomic_DNA"/>
</dbReference>
<keyword evidence="2" id="KW-0732">Signal</keyword>
<evidence type="ECO:0000256" key="5">
    <source>
        <dbReference type="ARBA" id="ARBA00023098"/>
    </source>
</evidence>
<dbReference type="FunFam" id="3.40.50.1820:FF:000057">
    <property type="entry name" value="Lipase"/>
    <property type="match status" value="1"/>
</dbReference>
<reference evidence="10" key="1">
    <citation type="submission" date="2019-06" db="EMBL/GenBank/DDBJ databases">
        <authorList>
            <person name="Zheng W."/>
        </authorList>
    </citation>
    <scope>NUCLEOTIDE SEQUENCE</scope>
    <source>
        <strain evidence="10">QDHG01</strain>
    </source>
</reference>
<gene>
    <name evidence="10" type="ORF">FGO68_gene12281</name>
</gene>
<comment type="similarity">
    <text evidence="1 7">Belongs to the AB hydrolase superfamily. Lipase family.</text>
</comment>
<dbReference type="OrthoDB" id="8040642at2759"/>
<evidence type="ECO:0000256" key="7">
    <source>
        <dbReference type="PIRNR" id="PIRNR000862"/>
    </source>
</evidence>
<feature type="domain" description="Partial AB-hydrolase lipase" evidence="9">
    <location>
        <begin position="15"/>
        <end position="75"/>
    </location>
</feature>
<organism evidence="10 11">
    <name type="scientific">Halteria grandinella</name>
    <dbReference type="NCBI Taxonomy" id="5974"/>
    <lineage>
        <taxon>Eukaryota</taxon>
        <taxon>Sar</taxon>
        <taxon>Alveolata</taxon>
        <taxon>Ciliophora</taxon>
        <taxon>Intramacronucleata</taxon>
        <taxon>Spirotrichea</taxon>
        <taxon>Stichotrichia</taxon>
        <taxon>Sporadotrichida</taxon>
        <taxon>Halteriidae</taxon>
        <taxon>Halteria</taxon>
    </lineage>
</organism>
<evidence type="ECO:0000256" key="8">
    <source>
        <dbReference type="PIRSR" id="PIRSR000862-1"/>
    </source>
</evidence>
<proteinExistence type="inferred from homology"/>
<dbReference type="Proteomes" id="UP000785679">
    <property type="component" value="Unassembled WGS sequence"/>
</dbReference>
<dbReference type="Gene3D" id="3.40.50.1820">
    <property type="entry name" value="alpha/beta hydrolase"/>
    <property type="match status" value="1"/>
</dbReference>
<feature type="active site" description="Charge relay system" evidence="8">
    <location>
        <position position="351"/>
    </location>
</feature>
<dbReference type="InterPro" id="IPR006693">
    <property type="entry name" value="AB_hydrolase_lipase"/>
</dbReference>
<dbReference type="GO" id="GO:0016042">
    <property type="term" value="P:lipid catabolic process"/>
    <property type="evidence" value="ECO:0007669"/>
    <property type="project" value="UniProtKB-KW"/>
</dbReference>
<evidence type="ECO:0000256" key="4">
    <source>
        <dbReference type="ARBA" id="ARBA00022963"/>
    </source>
</evidence>